<evidence type="ECO:0000256" key="1">
    <source>
        <dbReference type="ARBA" id="ARBA00023016"/>
    </source>
</evidence>
<organism evidence="5 6">
    <name type="scientific">Rothia terrae</name>
    <dbReference type="NCBI Taxonomy" id="396015"/>
    <lineage>
        <taxon>Bacteria</taxon>
        <taxon>Bacillati</taxon>
        <taxon>Actinomycetota</taxon>
        <taxon>Actinomycetes</taxon>
        <taxon>Micrococcales</taxon>
        <taxon>Micrococcaceae</taxon>
        <taxon>Rothia</taxon>
    </lineage>
</organism>
<dbReference type="Proteomes" id="UP000516404">
    <property type="component" value="Chromosome"/>
</dbReference>
<keyword evidence="2" id="KW-0456">Lyase</keyword>
<dbReference type="Pfam" id="PF01965">
    <property type="entry name" value="DJ-1_PfpI"/>
    <property type="match status" value="1"/>
</dbReference>
<keyword evidence="5" id="KW-0808">Transferase</keyword>
<dbReference type="AlphaFoldDB" id="A0A7H2BEK5"/>
<dbReference type="Gene3D" id="3.40.50.880">
    <property type="match status" value="1"/>
</dbReference>
<dbReference type="GO" id="GO:0005737">
    <property type="term" value="C:cytoplasm"/>
    <property type="evidence" value="ECO:0007669"/>
    <property type="project" value="TreeGrafter"/>
</dbReference>
<dbReference type="CDD" id="cd03141">
    <property type="entry name" value="GATase1_Hsp31_like"/>
    <property type="match status" value="1"/>
</dbReference>
<dbReference type="InterPro" id="IPR029062">
    <property type="entry name" value="Class_I_gatase-like"/>
</dbReference>
<dbReference type="KEGG" id="rter:IDM49_02080"/>
<evidence type="ECO:0000256" key="3">
    <source>
        <dbReference type="ARBA" id="ARBA00038493"/>
    </source>
</evidence>
<reference evidence="5 6" key="1">
    <citation type="submission" date="2020-09" db="EMBL/GenBank/DDBJ databases">
        <title>Investigation of environmental microbes.</title>
        <authorList>
            <person name="Ou Y."/>
            <person name="Kang Q."/>
        </authorList>
    </citation>
    <scope>NUCLEOTIDE SEQUENCE [LARGE SCALE GENOMIC DNA]</scope>
    <source>
        <strain evidence="5 6">KJZ-14</strain>
    </source>
</reference>
<evidence type="ECO:0000313" key="6">
    <source>
        <dbReference type="Proteomes" id="UP000516404"/>
    </source>
</evidence>
<dbReference type="EMBL" id="CP061539">
    <property type="protein sequence ID" value="QNV38101.1"/>
    <property type="molecule type" value="Genomic_DNA"/>
</dbReference>
<dbReference type="PANTHER" id="PTHR48094">
    <property type="entry name" value="PROTEIN/NUCLEIC ACID DEGLYCASE DJ-1-RELATED"/>
    <property type="match status" value="1"/>
</dbReference>
<evidence type="ECO:0000259" key="4">
    <source>
        <dbReference type="Pfam" id="PF01965"/>
    </source>
</evidence>
<dbReference type="RefSeq" id="WP_190724858.1">
    <property type="nucleotide sequence ID" value="NZ_CP061539.1"/>
</dbReference>
<accession>A0A7H2BEK5</accession>
<dbReference type="SUPFAM" id="SSF52317">
    <property type="entry name" value="Class I glutamine amidotransferase-like"/>
    <property type="match status" value="1"/>
</dbReference>
<keyword evidence="5" id="KW-0315">Glutamine amidotransferase</keyword>
<dbReference type="GeneID" id="96623013"/>
<dbReference type="GO" id="GO:0016740">
    <property type="term" value="F:transferase activity"/>
    <property type="evidence" value="ECO:0007669"/>
    <property type="project" value="UniProtKB-KW"/>
</dbReference>
<name>A0A7H2BEK5_9MICC</name>
<evidence type="ECO:0000256" key="2">
    <source>
        <dbReference type="ARBA" id="ARBA00023239"/>
    </source>
</evidence>
<dbReference type="InterPro" id="IPR002818">
    <property type="entry name" value="DJ-1/PfpI"/>
</dbReference>
<dbReference type="GO" id="GO:0019243">
    <property type="term" value="P:methylglyoxal catabolic process to D-lactate via S-lactoyl-glutathione"/>
    <property type="evidence" value="ECO:0007669"/>
    <property type="project" value="TreeGrafter"/>
</dbReference>
<keyword evidence="6" id="KW-1185">Reference proteome</keyword>
<comment type="similarity">
    <text evidence="3">Belongs to the peptidase C56 family. HSP31-like subfamily.</text>
</comment>
<keyword evidence="1" id="KW-0346">Stress response</keyword>
<sequence>MKPVLAVVTNTEKYEKFDTPTGLWFSELTHFYDEVNAEIPVVIASPQGGNTPFDPVSLRKMFVDGKTEKHFKDPAFRKALRETAKLSDLNPDDFSAIYFTGGHGTMFDFVGNPELDAFTAKIYSNGGLVSAVCHGVGALSTVSINGRALIAGKTITGFSNTEEKLAMRTKHVPFLLEDRLKEVGANYTKAALPYTSFTQVDGRIITGQNPQSARAVGQIVREALLNKPAS</sequence>
<evidence type="ECO:0000313" key="5">
    <source>
        <dbReference type="EMBL" id="QNV38101.1"/>
    </source>
</evidence>
<dbReference type="GO" id="GO:0019172">
    <property type="term" value="F:glyoxalase III activity"/>
    <property type="evidence" value="ECO:0007669"/>
    <property type="project" value="TreeGrafter"/>
</dbReference>
<gene>
    <name evidence="5" type="ORF">IDM49_02080</name>
</gene>
<protein>
    <submittedName>
        <fullName evidence="5">Type 1 glutamine amidotransferase domain-containing protein</fullName>
    </submittedName>
</protein>
<dbReference type="PANTHER" id="PTHR48094:SF11">
    <property type="entry name" value="GLUTATHIONE-INDEPENDENT GLYOXALASE HSP31-RELATED"/>
    <property type="match status" value="1"/>
</dbReference>
<dbReference type="InterPro" id="IPR050325">
    <property type="entry name" value="Prot/Nucl_acid_deglycase"/>
</dbReference>
<proteinExistence type="inferred from homology"/>
<feature type="domain" description="DJ-1/PfpI" evidence="4">
    <location>
        <begin position="79"/>
        <end position="215"/>
    </location>
</feature>